<keyword evidence="4 12" id="KW-0812">Transmembrane</keyword>
<dbReference type="GO" id="GO:0017147">
    <property type="term" value="F:Wnt-protein binding"/>
    <property type="evidence" value="ECO:0000318"/>
    <property type="project" value="GO_Central"/>
</dbReference>
<dbReference type="Proteomes" id="UP000001593">
    <property type="component" value="Unassembled WGS sequence"/>
</dbReference>
<dbReference type="GO" id="GO:1990698">
    <property type="term" value="F:palmitoleoyltransferase activity"/>
    <property type="evidence" value="ECO:0000318"/>
    <property type="project" value="GO_Central"/>
</dbReference>
<name>A7S7A0_NEMVE</name>
<dbReference type="eggNOG" id="KOG4312">
    <property type="taxonomic scope" value="Eukaryota"/>
</dbReference>
<feature type="transmembrane region" description="Helical" evidence="12">
    <location>
        <begin position="195"/>
        <end position="224"/>
    </location>
</feature>
<dbReference type="EMBL" id="DS469591">
    <property type="protein sequence ID" value="EDO40458.1"/>
    <property type="molecule type" value="Genomic_DNA"/>
</dbReference>
<dbReference type="STRING" id="45351.A7S7A0"/>
<dbReference type="GO" id="GO:0005783">
    <property type="term" value="C:endoplasmic reticulum"/>
    <property type="evidence" value="ECO:0000318"/>
    <property type="project" value="GO_Central"/>
</dbReference>
<evidence type="ECO:0000313" key="14">
    <source>
        <dbReference type="EMBL" id="EDO40458.1"/>
    </source>
</evidence>
<feature type="transmembrane region" description="Helical" evidence="12">
    <location>
        <begin position="62"/>
        <end position="80"/>
    </location>
</feature>
<feature type="transmembrane region" description="Helical" evidence="12">
    <location>
        <begin position="244"/>
        <end position="268"/>
    </location>
</feature>
<evidence type="ECO:0000256" key="9">
    <source>
        <dbReference type="ARBA" id="ARBA00038867"/>
    </source>
</evidence>
<evidence type="ECO:0000256" key="2">
    <source>
        <dbReference type="ARBA" id="ARBA00022679"/>
    </source>
</evidence>
<comment type="similarity">
    <text evidence="8">Belongs to the membrane-bound acyltransferase family. Porcupine subfamily.</text>
</comment>
<organism evidence="14 15">
    <name type="scientific">Nematostella vectensis</name>
    <name type="common">Starlet sea anemone</name>
    <dbReference type="NCBI Taxonomy" id="45351"/>
    <lineage>
        <taxon>Eukaryota</taxon>
        <taxon>Metazoa</taxon>
        <taxon>Cnidaria</taxon>
        <taxon>Anthozoa</taxon>
        <taxon>Hexacorallia</taxon>
        <taxon>Actiniaria</taxon>
        <taxon>Edwardsiidae</taxon>
        <taxon>Nematostella</taxon>
    </lineage>
</organism>
<proteinExistence type="evidence at transcript level"/>
<keyword evidence="15" id="KW-1185">Reference proteome</keyword>
<keyword evidence="2" id="KW-0808">Transferase</keyword>
<accession>A7S7A0</accession>
<keyword evidence="7" id="KW-0012">Acyltransferase</keyword>
<feature type="non-terminal residue" evidence="14">
    <location>
        <position position="396"/>
    </location>
</feature>
<feature type="transmembrane region" description="Helical" evidence="12">
    <location>
        <begin position="41"/>
        <end position="57"/>
    </location>
</feature>
<evidence type="ECO:0000313" key="13">
    <source>
        <dbReference type="EMBL" id="AFP87457.1"/>
    </source>
</evidence>
<dbReference type="Pfam" id="PF03062">
    <property type="entry name" value="MBOAT"/>
    <property type="match status" value="1"/>
</dbReference>
<feature type="transmembrane region" description="Helical" evidence="12">
    <location>
        <begin position="341"/>
        <end position="358"/>
    </location>
</feature>
<feature type="transmembrane region" description="Helical" evidence="12">
    <location>
        <begin position="165"/>
        <end position="183"/>
    </location>
</feature>
<reference evidence="13" key="2">
    <citation type="journal article" date="2012" name="PLoS Genet.">
        <title>A Framework for the Establishment of a Cnidarian Gene Regulatory Network for 'Endomesoderm' Specification: The Inputs of beta-Catenin/TCF Signaling.</title>
        <authorList>
            <person name="Rottinger E."/>
            <person name="Dahlin P."/>
            <person name="Martindale M.Q."/>
        </authorList>
    </citation>
    <scope>NUCLEOTIDE SEQUENCE</scope>
</reference>
<dbReference type="InterPro" id="IPR049941">
    <property type="entry name" value="LPLAT_7/PORCN-like"/>
</dbReference>
<dbReference type="AlphaFoldDB" id="A7S7A0"/>
<protein>
    <recommendedName>
        <fullName evidence="10">Protein-serine O-palmitoleoyltransferase porcupine</fullName>
        <ecNumber evidence="9">2.3.1.250</ecNumber>
    </recommendedName>
</protein>
<dbReference type="InterPro" id="IPR004299">
    <property type="entry name" value="MBOAT_fam"/>
</dbReference>
<evidence type="ECO:0000256" key="7">
    <source>
        <dbReference type="ARBA" id="ARBA00023315"/>
    </source>
</evidence>
<dbReference type="GO" id="GO:0016055">
    <property type="term" value="P:Wnt signaling pathway"/>
    <property type="evidence" value="ECO:0007669"/>
    <property type="project" value="UniProtKB-KW"/>
</dbReference>
<evidence type="ECO:0000256" key="1">
    <source>
        <dbReference type="ARBA" id="ARBA00004141"/>
    </source>
</evidence>
<reference evidence="14 15" key="1">
    <citation type="journal article" date="2007" name="Science">
        <title>Sea anemone genome reveals ancestral eumetazoan gene repertoire and genomic organization.</title>
        <authorList>
            <person name="Putnam N.H."/>
            <person name="Srivastava M."/>
            <person name="Hellsten U."/>
            <person name="Dirks B."/>
            <person name="Chapman J."/>
            <person name="Salamov A."/>
            <person name="Terry A."/>
            <person name="Shapiro H."/>
            <person name="Lindquist E."/>
            <person name="Kapitonov V.V."/>
            <person name="Jurka J."/>
            <person name="Genikhovich G."/>
            <person name="Grigoriev I.V."/>
            <person name="Lucas S.M."/>
            <person name="Steele R.E."/>
            <person name="Finnerty J.R."/>
            <person name="Technau U."/>
            <person name="Martindale M.Q."/>
            <person name="Rokhsar D.S."/>
        </authorList>
    </citation>
    <scope>NUCLEOTIDE SEQUENCE [LARGE SCALE GENOMIC DNA]</scope>
    <source>
        <strain evidence="15">CH2 X CH6</strain>
        <strain evidence="14">CH2 x CH6</strain>
    </source>
</reference>
<evidence type="ECO:0000313" key="15">
    <source>
        <dbReference type="Proteomes" id="UP000001593"/>
    </source>
</evidence>
<evidence type="ECO:0000256" key="3">
    <source>
        <dbReference type="ARBA" id="ARBA00022687"/>
    </source>
</evidence>
<feature type="transmembrane region" description="Helical" evidence="12">
    <location>
        <begin position="111"/>
        <end position="130"/>
    </location>
</feature>
<evidence type="ECO:0000256" key="12">
    <source>
        <dbReference type="SAM" id="Phobius"/>
    </source>
</evidence>
<keyword evidence="6 12" id="KW-0472">Membrane</keyword>
<dbReference type="InParanoid" id="A7S7A0"/>
<evidence type="ECO:0000256" key="6">
    <source>
        <dbReference type="ARBA" id="ARBA00023136"/>
    </source>
</evidence>
<dbReference type="EC" id="2.3.1.250" evidence="9"/>
<dbReference type="OMA" id="VYAYIEH"/>
<sequence length="396" mass="45196">MYEDFNPDDFIFAEEPTGRFGFMQTFRQCAVPTITQTLDNVGPLLVMCVILRLIAILRVPRWLVHLVSALTGIGAMTIFIKEYMGYPLVMCLVGYPVLFVFKGYRGPLMSLVCLVYILTCELFIASPSAWHRVRGTQMILVMKMISIAFDYDQGILAQLPNLLEYFGYSISASSIIFGPFMSYDDYSKILTGKRLSLSWIFGVTRSFLLCFICLLHSVCVSPYIFAEDDNKWLVAYQTAMSFRFSHYFVSYLSECTSIACGIGTETIFKDHKQTHWHFDVSRPQHVELPRSLVEVVIHWNVPNHVFLKNYVFKKTQRFGRFIAILLTFGCSSLLHGLNFQLAAVLLSIGVYAYIEHVLRSKMAALFNACIMARNCQPGCDHQWKKVFYSIGVVGML</sequence>
<dbReference type="PANTHER" id="PTHR13906">
    <property type="entry name" value="PORCUPINE"/>
    <property type="match status" value="1"/>
</dbReference>
<dbReference type="GO" id="GO:0030258">
    <property type="term" value="P:lipid modification"/>
    <property type="evidence" value="ECO:0000318"/>
    <property type="project" value="GO_Central"/>
</dbReference>
<dbReference type="KEGG" id="nve:5512182"/>
<keyword evidence="3" id="KW-0879">Wnt signaling pathway</keyword>
<dbReference type="HOGENOM" id="CLU_048745_0_0_1"/>
<dbReference type="GO" id="GO:0016020">
    <property type="term" value="C:membrane"/>
    <property type="evidence" value="ECO:0000318"/>
    <property type="project" value="GO_Central"/>
</dbReference>
<comment type="catalytic activity">
    <reaction evidence="11">
        <text>[Wnt protein]-L-serine + (9Z)-hexadecenoyl-CoA = [Wnt protein]-O-(9Z)-hexadecenoyl-L-serine + CoA</text>
        <dbReference type="Rhea" id="RHEA:45336"/>
        <dbReference type="Rhea" id="RHEA-COMP:11170"/>
        <dbReference type="Rhea" id="RHEA-COMP:11171"/>
        <dbReference type="ChEBI" id="CHEBI:29999"/>
        <dbReference type="ChEBI" id="CHEBI:57287"/>
        <dbReference type="ChEBI" id="CHEBI:61540"/>
        <dbReference type="ChEBI" id="CHEBI:85189"/>
        <dbReference type="EC" id="2.3.1.250"/>
    </reaction>
</comment>
<evidence type="ECO:0000256" key="5">
    <source>
        <dbReference type="ARBA" id="ARBA00022989"/>
    </source>
</evidence>
<evidence type="ECO:0000256" key="8">
    <source>
        <dbReference type="ARBA" id="ARBA00038269"/>
    </source>
</evidence>
<comment type="subcellular location">
    <subcellularLocation>
        <location evidence="1">Membrane</location>
        <topology evidence="1">Multi-pass membrane protein</topology>
    </subcellularLocation>
</comment>
<keyword evidence="5 12" id="KW-1133">Transmembrane helix</keyword>
<feature type="transmembrane region" description="Helical" evidence="12">
    <location>
        <begin position="318"/>
        <end position="335"/>
    </location>
</feature>
<evidence type="ECO:0000256" key="11">
    <source>
        <dbReference type="ARBA" id="ARBA00047978"/>
    </source>
</evidence>
<evidence type="ECO:0000256" key="10">
    <source>
        <dbReference type="ARBA" id="ARBA00040371"/>
    </source>
</evidence>
<feature type="transmembrane region" description="Helical" evidence="12">
    <location>
        <begin position="86"/>
        <end position="104"/>
    </location>
</feature>
<dbReference type="EMBL" id="JQ959578">
    <property type="protein sequence ID" value="AFP87457.1"/>
    <property type="molecule type" value="mRNA"/>
</dbReference>
<evidence type="ECO:0000256" key="4">
    <source>
        <dbReference type="ARBA" id="ARBA00022692"/>
    </source>
</evidence>
<dbReference type="GO" id="GO:0061355">
    <property type="term" value="P:Wnt protein secretion"/>
    <property type="evidence" value="ECO:0000318"/>
    <property type="project" value="GO_Central"/>
</dbReference>
<dbReference type="PANTHER" id="PTHR13906:SF12">
    <property type="entry name" value="PROTEIN-SERINE O-PALMITOLEOYLTRANSFERASE PORCUPINE"/>
    <property type="match status" value="1"/>
</dbReference>
<gene>
    <name evidence="14" type="ORF">NEMVEDRAFT_v1g51461</name>
</gene>